<feature type="region of interest" description="Disordered" evidence="1">
    <location>
        <begin position="313"/>
        <end position="338"/>
    </location>
</feature>
<keyword evidence="2" id="KW-1133">Transmembrane helix</keyword>
<keyword evidence="5" id="KW-1185">Reference proteome</keyword>
<dbReference type="EMBL" id="KZ857407">
    <property type="protein sequence ID" value="RDX49198.1"/>
    <property type="molecule type" value="Genomic_DNA"/>
</dbReference>
<feature type="domain" description="DUF6533" evidence="3">
    <location>
        <begin position="25"/>
        <end position="68"/>
    </location>
</feature>
<reference evidence="4 5" key="1">
    <citation type="journal article" date="2018" name="Biotechnol. Biofuels">
        <title>Integrative visual omics of the white-rot fungus Polyporus brumalis exposes the biotechnological potential of its oxidative enzymes for delignifying raw plant biomass.</title>
        <authorList>
            <person name="Miyauchi S."/>
            <person name="Rancon A."/>
            <person name="Drula E."/>
            <person name="Hage H."/>
            <person name="Chaduli D."/>
            <person name="Favel A."/>
            <person name="Grisel S."/>
            <person name="Henrissat B."/>
            <person name="Herpoel-Gimbert I."/>
            <person name="Ruiz-Duenas F.J."/>
            <person name="Chevret D."/>
            <person name="Hainaut M."/>
            <person name="Lin J."/>
            <person name="Wang M."/>
            <person name="Pangilinan J."/>
            <person name="Lipzen A."/>
            <person name="Lesage-Meessen L."/>
            <person name="Navarro D."/>
            <person name="Riley R."/>
            <person name="Grigoriev I.V."/>
            <person name="Zhou S."/>
            <person name="Raouche S."/>
            <person name="Rosso M.N."/>
        </authorList>
    </citation>
    <scope>NUCLEOTIDE SEQUENCE [LARGE SCALE GENOMIC DNA]</scope>
    <source>
        <strain evidence="4 5">BRFM 1820</strain>
    </source>
</reference>
<evidence type="ECO:0000313" key="4">
    <source>
        <dbReference type="EMBL" id="RDX49198.1"/>
    </source>
</evidence>
<sequence length="338" mass="36816">MSYAADTGAAGTVALFDSFYTGDHCQVAASAVFIYDAFVTFEREVTCVWSAKRTGASLLFFANKWLLMMYYVVLLFQHATFLSDQVCFLFQMTAEAIVILQLFPGAIFSALRAYVLSRSKLLGLLVLALSLVPSAANMVHFGYDPTGLNFPPFGCLFADKTTTAINLRFIIISRVPVIIADMLLIYITWTKLSSRGALRDVRQPQAGSKRLSLSDILFRDGTIYFLVLFTLNCLHLILSATAILTNGSGSYVTYFTAPLTAILVSRFLIDLQEANHAVVRVDADDPLHSSRDPYDVPSFISSLGAIINPESAAGSHDALHSNGEEEGRSQAVASSSSA</sequence>
<dbReference type="STRING" id="139420.A0A371D9J1"/>
<dbReference type="InterPro" id="IPR045340">
    <property type="entry name" value="DUF6533"/>
</dbReference>
<feature type="transmembrane region" description="Helical" evidence="2">
    <location>
        <begin position="121"/>
        <end position="143"/>
    </location>
</feature>
<dbReference type="Pfam" id="PF20151">
    <property type="entry name" value="DUF6533"/>
    <property type="match status" value="1"/>
</dbReference>
<proteinExistence type="predicted"/>
<evidence type="ECO:0000259" key="3">
    <source>
        <dbReference type="Pfam" id="PF20151"/>
    </source>
</evidence>
<feature type="transmembrane region" description="Helical" evidence="2">
    <location>
        <begin position="88"/>
        <end position="109"/>
    </location>
</feature>
<evidence type="ECO:0000313" key="5">
    <source>
        <dbReference type="Proteomes" id="UP000256964"/>
    </source>
</evidence>
<dbReference type="AlphaFoldDB" id="A0A371D9J1"/>
<feature type="transmembrane region" description="Helical" evidence="2">
    <location>
        <begin position="58"/>
        <end position="76"/>
    </location>
</feature>
<accession>A0A371D9J1</accession>
<evidence type="ECO:0000256" key="2">
    <source>
        <dbReference type="SAM" id="Phobius"/>
    </source>
</evidence>
<feature type="compositionally biased region" description="Basic and acidic residues" evidence="1">
    <location>
        <begin position="317"/>
        <end position="328"/>
    </location>
</feature>
<protein>
    <recommendedName>
        <fullName evidence="3">DUF6533 domain-containing protein</fullName>
    </recommendedName>
</protein>
<feature type="transmembrane region" description="Helical" evidence="2">
    <location>
        <begin position="223"/>
        <end position="245"/>
    </location>
</feature>
<name>A0A371D9J1_9APHY</name>
<gene>
    <name evidence="4" type="ORF">OH76DRAFT_1404094</name>
</gene>
<dbReference type="OrthoDB" id="2686513at2759"/>
<evidence type="ECO:0000256" key="1">
    <source>
        <dbReference type="SAM" id="MobiDB-lite"/>
    </source>
</evidence>
<keyword evidence="2" id="KW-0812">Transmembrane</keyword>
<feature type="transmembrane region" description="Helical" evidence="2">
    <location>
        <begin position="251"/>
        <end position="269"/>
    </location>
</feature>
<organism evidence="4 5">
    <name type="scientific">Lentinus brumalis</name>
    <dbReference type="NCBI Taxonomy" id="2498619"/>
    <lineage>
        <taxon>Eukaryota</taxon>
        <taxon>Fungi</taxon>
        <taxon>Dikarya</taxon>
        <taxon>Basidiomycota</taxon>
        <taxon>Agaricomycotina</taxon>
        <taxon>Agaricomycetes</taxon>
        <taxon>Polyporales</taxon>
        <taxon>Polyporaceae</taxon>
        <taxon>Lentinus</taxon>
    </lineage>
</organism>
<dbReference type="Proteomes" id="UP000256964">
    <property type="component" value="Unassembled WGS sequence"/>
</dbReference>
<keyword evidence="2" id="KW-0472">Membrane</keyword>
<feature type="transmembrane region" description="Helical" evidence="2">
    <location>
        <begin position="169"/>
        <end position="189"/>
    </location>
</feature>